<dbReference type="Gene3D" id="3.40.190.10">
    <property type="entry name" value="Periplasmic binding protein-like II"/>
    <property type="match status" value="1"/>
</dbReference>
<gene>
    <name evidence="2" type="ORF">AWOD_II_0405</name>
</gene>
<dbReference type="OrthoDB" id="5368544at2"/>
<dbReference type="AlphaFoldDB" id="A0A090I601"/>
<accession>A0A090I601</accession>
<keyword evidence="3" id="KW-1185">Reference proteome</keyword>
<feature type="signal peptide" evidence="1">
    <location>
        <begin position="1"/>
        <end position="19"/>
    </location>
</feature>
<name>A0A090I601_9GAMM</name>
<dbReference type="STRING" id="80852.AWOD_II_0405"/>
<evidence type="ECO:0000313" key="2">
    <source>
        <dbReference type="EMBL" id="CED57050.1"/>
    </source>
</evidence>
<dbReference type="GeneID" id="28542654"/>
<protein>
    <submittedName>
        <fullName evidence="2">Membrane protein</fullName>
    </submittedName>
</protein>
<proteinExistence type="predicted"/>
<evidence type="ECO:0000313" key="3">
    <source>
        <dbReference type="Proteomes" id="UP000032427"/>
    </source>
</evidence>
<dbReference type="EMBL" id="LN554847">
    <property type="protein sequence ID" value="CED57050.1"/>
    <property type="molecule type" value="Genomic_DNA"/>
</dbReference>
<dbReference type="KEGG" id="awd:AWOD_II_0405"/>
<dbReference type="PATRIC" id="fig|80852.17.peg.3165"/>
<dbReference type="Proteomes" id="UP000032427">
    <property type="component" value="Chromosome 2"/>
</dbReference>
<organism evidence="2 3">
    <name type="scientific">Aliivibrio wodanis</name>
    <dbReference type="NCBI Taxonomy" id="80852"/>
    <lineage>
        <taxon>Bacteria</taxon>
        <taxon>Pseudomonadati</taxon>
        <taxon>Pseudomonadota</taxon>
        <taxon>Gammaproteobacteria</taxon>
        <taxon>Vibrionales</taxon>
        <taxon>Vibrionaceae</taxon>
        <taxon>Aliivibrio</taxon>
    </lineage>
</organism>
<feature type="chain" id="PRO_5001857180" evidence="1">
    <location>
        <begin position="20"/>
        <end position="136"/>
    </location>
</feature>
<reference evidence="3" key="1">
    <citation type="submission" date="2014-09" db="EMBL/GenBank/DDBJ databases">
        <authorList>
            <person name="Hjerde E."/>
        </authorList>
    </citation>
    <scope>NUCLEOTIDE SEQUENCE [LARGE SCALE GENOMIC DNA]</scope>
    <source>
        <strain evidence="3">06/09/139</strain>
    </source>
</reference>
<dbReference type="HOGENOM" id="CLU_124904_1_1_6"/>
<evidence type="ECO:0000256" key="1">
    <source>
        <dbReference type="SAM" id="SignalP"/>
    </source>
</evidence>
<sequence length="136" mass="14559">MKKLLVLCFGALFSLNVSAGLVVIGNPSGVDALSKKDVKKLFLGKKTRLSNGNSAQIVELEDGDDNRVAFHDLATGRSESQLQSAWSRLVFTGKAEAPVQVDSFDSMVSEVASNSNAIGYTEEANVTSAVKVLYKF</sequence>
<keyword evidence="1" id="KW-0732">Signal</keyword>
<dbReference type="SUPFAM" id="SSF53850">
    <property type="entry name" value="Periplasmic binding protein-like II"/>
    <property type="match status" value="1"/>
</dbReference>